<proteinExistence type="predicted"/>
<evidence type="ECO:0000256" key="3">
    <source>
        <dbReference type="ARBA" id="ARBA00022723"/>
    </source>
</evidence>
<evidence type="ECO:0000256" key="1">
    <source>
        <dbReference type="ARBA" id="ARBA00004637"/>
    </source>
</evidence>
<comment type="subcellular location">
    <subcellularLocation>
        <location evidence="1">Mitochondrion inner membrane</location>
        <topology evidence="1">Peripheral membrane protein</topology>
    </subcellularLocation>
</comment>
<feature type="chain" id="PRO_5042036335" evidence="10">
    <location>
        <begin position="29"/>
        <end position="812"/>
    </location>
</feature>
<evidence type="ECO:0000256" key="8">
    <source>
        <dbReference type="ARBA" id="ARBA00023157"/>
    </source>
</evidence>
<evidence type="ECO:0000256" key="9">
    <source>
        <dbReference type="SAM" id="MobiDB-lite"/>
    </source>
</evidence>
<keyword evidence="4" id="KW-0862">Zinc</keyword>
<feature type="compositionally biased region" description="Low complexity" evidence="9">
    <location>
        <begin position="367"/>
        <end position="378"/>
    </location>
</feature>
<dbReference type="Pfam" id="PF07686">
    <property type="entry name" value="V-set"/>
    <property type="match status" value="1"/>
</dbReference>
<name>A0AAD9BG39_DISEL</name>
<evidence type="ECO:0000256" key="7">
    <source>
        <dbReference type="ARBA" id="ARBA00023128"/>
    </source>
</evidence>
<feature type="region of interest" description="Disordered" evidence="9">
    <location>
        <begin position="359"/>
        <end position="378"/>
    </location>
</feature>
<keyword evidence="10" id="KW-0732">Signal</keyword>
<keyword evidence="5" id="KW-0653">Protein transport</keyword>
<feature type="domain" description="Ig-like" evidence="11">
    <location>
        <begin position="45"/>
        <end position="136"/>
    </location>
</feature>
<accession>A0AAD9BG39</accession>
<dbReference type="InterPro" id="IPR036179">
    <property type="entry name" value="Ig-like_dom_sf"/>
</dbReference>
<sequence>MSLESLNMAGGVLGTAFSLLLLASITQGLQDVDILHYEKMAAVVGENVTLPCIIQGSPSLKIVSVEWRKNKSGNTKLAVYAPTHGLRQLWPNVTMQNVPKGSYLHLHSVETWDSGFYICEIATFPLGSFRRETELEIKDEVKILCDSESIVEVPPGENLTISCTSFPADHYKWTKNNTLVSENESLELWLVTEAHSGIYTLTVNTGNKSVHEEFSITVLTATTSLRTDLMTAPPQSNVTEEGLITSADSGLPTSLTTGRPHIDGNVTWTMNMSTDVTDDDPNSRNVTDGAHMTHLTDYTPISVTSSPVTHTDSYHFNSSTDQEINGTHNPNTSTFSDQSVPSNPATTLSNGNKVFRSTQETKNESMGGNPVATPTPNTGNTTVVIEDGDVHEAVPLALLSLALLISVCLNVFFCIRQRETLCKDTDECCFRNINTGASPSQDEGHYFYEHNHEELQENPIYGNISSDRGDSVEVCYETMTMEHATDRMKSTAPDLNYASLDLKLVKKRMKKNRHQQGPAQRRSKLQEELPGHLTPLNTFLEVEADMDAHLPSRNTSTMVSHSSIYLNSQQIAQETEELERDRGVNMEREILRDFLLVYNRMTEVCFQRCSSNFNYRSLTMDEERCVDSCAGKLIRSNHRLMGSYVQLMPKMMQRRVDEIESKAAEKVPSMLDQPFTSMTIDDVGTEAQSSVLKPAGLDIQNDFDTAFPKSTTSTDVRLSAASPFTPLIETVSLPAPNEAGNGPSYIASFPPPPIAGPHFESEISAPVFMPSKPISLSEDVPIPTVAAPTVSKSIESLSGQERPPVVPPPSDP</sequence>
<keyword evidence="3" id="KW-0479">Metal-binding</keyword>
<evidence type="ECO:0000256" key="4">
    <source>
        <dbReference type="ARBA" id="ARBA00022833"/>
    </source>
</evidence>
<dbReference type="AlphaFoldDB" id="A0AAD9BG39"/>
<feature type="region of interest" description="Disordered" evidence="9">
    <location>
        <begin position="791"/>
        <end position="812"/>
    </location>
</feature>
<protein>
    <submittedName>
        <fullName evidence="12">Mitochondrial import inner membrane translocase subunit Tim10 B</fullName>
    </submittedName>
</protein>
<dbReference type="InterPro" id="IPR013783">
    <property type="entry name" value="Ig-like_fold"/>
</dbReference>
<dbReference type="GO" id="GO:0046872">
    <property type="term" value="F:metal ion binding"/>
    <property type="evidence" value="ECO:0007669"/>
    <property type="project" value="UniProtKB-KW"/>
</dbReference>
<evidence type="ECO:0000256" key="2">
    <source>
        <dbReference type="ARBA" id="ARBA00022448"/>
    </source>
</evidence>
<evidence type="ECO:0000313" key="12">
    <source>
        <dbReference type="EMBL" id="KAK1883155.1"/>
    </source>
</evidence>
<dbReference type="Pfam" id="PF02953">
    <property type="entry name" value="zf-Tim10_DDP"/>
    <property type="match status" value="1"/>
</dbReference>
<dbReference type="InterPro" id="IPR050673">
    <property type="entry name" value="Mito_inner_translocase_sub"/>
</dbReference>
<comment type="caution">
    <text evidence="12">The sequence shown here is derived from an EMBL/GenBank/DDBJ whole genome shotgun (WGS) entry which is preliminary data.</text>
</comment>
<keyword evidence="7" id="KW-0496">Mitochondrion</keyword>
<keyword evidence="6" id="KW-0811">Translocation</keyword>
<evidence type="ECO:0000256" key="5">
    <source>
        <dbReference type="ARBA" id="ARBA00022927"/>
    </source>
</evidence>
<dbReference type="EMBL" id="JASDAP010000023">
    <property type="protein sequence ID" value="KAK1883155.1"/>
    <property type="molecule type" value="Genomic_DNA"/>
</dbReference>
<dbReference type="Proteomes" id="UP001228049">
    <property type="component" value="Unassembled WGS sequence"/>
</dbReference>
<dbReference type="SUPFAM" id="SSF144122">
    <property type="entry name" value="Tim10-like"/>
    <property type="match status" value="1"/>
</dbReference>
<dbReference type="InterPro" id="IPR003599">
    <property type="entry name" value="Ig_sub"/>
</dbReference>
<dbReference type="InterPro" id="IPR013106">
    <property type="entry name" value="Ig_V-set"/>
</dbReference>
<feature type="signal peptide" evidence="10">
    <location>
        <begin position="1"/>
        <end position="28"/>
    </location>
</feature>
<reference evidence="12" key="1">
    <citation type="submission" date="2023-04" db="EMBL/GenBank/DDBJ databases">
        <title>Chromosome-level genome of Chaenocephalus aceratus.</title>
        <authorList>
            <person name="Park H."/>
        </authorList>
    </citation>
    <scope>NUCLEOTIDE SEQUENCE</scope>
    <source>
        <strain evidence="12">DE</strain>
        <tissue evidence="12">Muscle</tissue>
    </source>
</reference>
<dbReference type="InterPro" id="IPR007110">
    <property type="entry name" value="Ig-like_dom"/>
</dbReference>
<dbReference type="InterPro" id="IPR003598">
    <property type="entry name" value="Ig_sub2"/>
</dbReference>
<dbReference type="SMART" id="SM00409">
    <property type="entry name" value="IG"/>
    <property type="match status" value="2"/>
</dbReference>
<organism evidence="12 13">
    <name type="scientific">Dissostichus eleginoides</name>
    <name type="common">Patagonian toothfish</name>
    <name type="synonym">Dissostichus amissus</name>
    <dbReference type="NCBI Taxonomy" id="100907"/>
    <lineage>
        <taxon>Eukaryota</taxon>
        <taxon>Metazoa</taxon>
        <taxon>Chordata</taxon>
        <taxon>Craniata</taxon>
        <taxon>Vertebrata</taxon>
        <taxon>Euteleostomi</taxon>
        <taxon>Actinopterygii</taxon>
        <taxon>Neopterygii</taxon>
        <taxon>Teleostei</taxon>
        <taxon>Neoteleostei</taxon>
        <taxon>Acanthomorphata</taxon>
        <taxon>Eupercaria</taxon>
        <taxon>Perciformes</taxon>
        <taxon>Notothenioidei</taxon>
        <taxon>Nototheniidae</taxon>
        <taxon>Dissostichus</taxon>
    </lineage>
</organism>
<keyword evidence="2" id="KW-0813">Transport</keyword>
<keyword evidence="8" id="KW-1015">Disulfide bond</keyword>
<dbReference type="PROSITE" id="PS50835">
    <property type="entry name" value="IG_LIKE"/>
    <property type="match status" value="1"/>
</dbReference>
<evidence type="ECO:0000259" key="11">
    <source>
        <dbReference type="PROSITE" id="PS50835"/>
    </source>
</evidence>
<dbReference type="InterPro" id="IPR004217">
    <property type="entry name" value="Tim10-like"/>
</dbReference>
<keyword evidence="13" id="KW-1185">Reference proteome</keyword>
<dbReference type="GO" id="GO:0015031">
    <property type="term" value="P:protein transport"/>
    <property type="evidence" value="ECO:0007669"/>
    <property type="project" value="UniProtKB-KW"/>
</dbReference>
<evidence type="ECO:0000313" key="13">
    <source>
        <dbReference type="Proteomes" id="UP001228049"/>
    </source>
</evidence>
<evidence type="ECO:0000256" key="6">
    <source>
        <dbReference type="ARBA" id="ARBA00023010"/>
    </source>
</evidence>
<evidence type="ECO:0000256" key="10">
    <source>
        <dbReference type="SAM" id="SignalP"/>
    </source>
</evidence>
<dbReference type="SUPFAM" id="SSF48726">
    <property type="entry name" value="Immunoglobulin"/>
    <property type="match status" value="2"/>
</dbReference>
<dbReference type="Gene3D" id="2.60.40.10">
    <property type="entry name" value="Immunoglobulins"/>
    <property type="match status" value="2"/>
</dbReference>
<gene>
    <name evidence="12" type="ORF">KUDE01_023930</name>
</gene>
<dbReference type="Gene3D" id="1.10.287.810">
    <property type="entry name" value="Mitochondrial import inner membrane translocase subunit tim13 like domains"/>
    <property type="match status" value="1"/>
</dbReference>
<dbReference type="SMART" id="SM00408">
    <property type="entry name" value="IGc2"/>
    <property type="match status" value="2"/>
</dbReference>
<dbReference type="PANTHER" id="PTHR13172">
    <property type="entry name" value="MITOCHONDRIAL IMPORT INNER MEMBRANE TRANSLOCASE SUBUNIT TIM9B"/>
    <property type="match status" value="1"/>
</dbReference>
<dbReference type="GO" id="GO:0005743">
    <property type="term" value="C:mitochondrial inner membrane"/>
    <property type="evidence" value="ECO:0007669"/>
    <property type="project" value="UniProtKB-SubCell"/>
</dbReference>
<dbReference type="InterPro" id="IPR035427">
    <property type="entry name" value="Tim10-like_dom_sf"/>
</dbReference>
<feature type="region of interest" description="Disordered" evidence="9">
    <location>
        <begin position="303"/>
        <end position="353"/>
    </location>
</feature>